<name>A0AAD5WHF7_PARTN</name>
<protein>
    <submittedName>
        <fullName evidence="1">Uncharacterized protein</fullName>
    </submittedName>
</protein>
<comment type="caution">
    <text evidence="1">The sequence shown here is derived from an EMBL/GenBank/DDBJ whole genome shotgun (WGS) entry which is preliminary data.</text>
</comment>
<dbReference type="EMBL" id="JAHQIW010006725">
    <property type="protein sequence ID" value="KAJ1370070.1"/>
    <property type="molecule type" value="Genomic_DNA"/>
</dbReference>
<organism evidence="1 2">
    <name type="scientific">Parelaphostrongylus tenuis</name>
    <name type="common">Meningeal worm</name>
    <dbReference type="NCBI Taxonomy" id="148309"/>
    <lineage>
        <taxon>Eukaryota</taxon>
        <taxon>Metazoa</taxon>
        <taxon>Ecdysozoa</taxon>
        <taxon>Nematoda</taxon>
        <taxon>Chromadorea</taxon>
        <taxon>Rhabditida</taxon>
        <taxon>Rhabditina</taxon>
        <taxon>Rhabditomorpha</taxon>
        <taxon>Strongyloidea</taxon>
        <taxon>Metastrongylidae</taxon>
        <taxon>Parelaphostrongylus</taxon>
    </lineage>
</organism>
<evidence type="ECO:0000313" key="1">
    <source>
        <dbReference type="EMBL" id="KAJ1370070.1"/>
    </source>
</evidence>
<dbReference type="Proteomes" id="UP001196413">
    <property type="component" value="Unassembled WGS sequence"/>
</dbReference>
<reference evidence="1" key="1">
    <citation type="submission" date="2021-06" db="EMBL/GenBank/DDBJ databases">
        <title>Parelaphostrongylus tenuis whole genome reference sequence.</title>
        <authorList>
            <person name="Garwood T.J."/>
            <person name="Larsen P.A."/>
            <person name="Fountain-Jones N.M."/>
            <person name="Garbe J.R."/>
            <person name="Macchietto M.G."/>
            <person name="Kania S.A."/>
            <person name="Gerhold R.W."/>
            <person name="Richards J.E."/>
            <person name="Wolf T.M."/>
        </authorList>
    </citation>
    <scope>NUCLEOTIDE SEQUENCE</scope>
    <source>
        <strain evidence="1">MNPRO001-30</strain>
        <tissue evidence="1">Meninges</tissue>
    </source>
</reference>
<sequence>MTASYYLCIGVELVQTSKNSAHCPAQWTDYASIARQSSIRRPHSSAVMPLPGRYVSGLRAFREESSTSSEPYALH</sequence>
<gene>
    <name evidence="1" type="ORF">KIN20_031716</name>
</gene>
<proteinExistence type="predicted"/>
<keyword evidence="2" id="KW-1185">Reference proteome</keyword>
<accession>A0AAD5WHF7</accession>
<evidence type="ECO:0000313" key="2">
    <source>
        <dbReference type="Proteomes" id="UP001196413"/>
    </source>
</evidence>
<dbReference type="AlphaFoldDB" id="A0AAD5WHF7"/>